<dbReference type="Proteomes" id="UP000320055">
    <property type="component" value="Unassembled WGS sequence"/>
</dbReference>
<gene>
    <name evidence="2" type="ORF">H1P_490014</name>
</gene>
<dbReference type="PANTHER" id="PTHR43031">
    <property type="entry name" value="FAD-DEPENDENT OXIDOREDUCTASE"/>
    <property type="match status" value="1"/>
</dbReference>
<accession>A0A563VZ41</accession>
<dbReference type="SMART" id="SM00450">
    <property type="entry name" value="RHOD"/>
    <property type="match status" value="1"/>
</dbReference>
<proteinExistence type="predicted"/>
<dbReference type="InterPro" id="IPR050229">
    <property type="entry name" value="GlpE_sulfurtransferase"/>
</dbReference>
<organism evidence="2 3">
    <name type="scientific">Hyella patelloides LEGE 07179</name>
    <dbReference type="NCBI Taxonomy" id="945734"/>
    <lineage>
        <taxon>Bacteria</taxon>
        <taxon>Bacillati</taxon>
        <taxon>Cyanobacteriota</taxon>
        <taxon>Cyanophyceae</taxon>
        <taxon>Pleurocapsales</taxon>
        <taxon>Hyellaceae</taxon>
        <taxon>Hyella</taxon>
    </lineage>
</organism>
<dbReference type="Pfam" id="PF00581">
    <property type="entry name" value="Rhodanese"/>
    <property type="match status" value="1"/>
</dbReference>
<protein>
    <submittedName>
        <fullName evidence="2">Putative Rhodanese-like protein</fullName>
    </submittedName>
</protein>
<dbReference type="CDD" id="cd00158">
    <property type="entry name" value="RHOD"/>
    <property type="match status" value="1"/>
</dbReference>
<evidence type="ECO:0000313" key="3">
    <source>
        <dbReference type="Proteomes" id="UP000320055"/>
    </source>
</evidence>
<sequence length="179" mass="20771">MISFLFLKRNYWLTIFTGLFLLTVSCSQQTTTRSEAWKQQKITSMYDEYVNNFPEVTGITVEEFRQLKQQNKTIIVDVRSPEERVVSIIPGAISQAEFEQNIDRYKNYPIVAYCTIGYRSGKYAQKLLKQGLSIFNLEGSLLAWSHIDGELVNSSGETKQIHVYGKQWRLTADDYQSTW</sequence>
<dbReference type="Gene3D" id="3.40.250.10">
    <property type="entry name" value="Rhodanese-like domain"/>
    <property type="match status" value="1"/>
</dbReference>
<reference evidence="2 3" key="1">
    <citation type="submission" date="2019-01" db="EMBL/GenBank/DDBJ databases">
        <authorList>
            <person name="Brito A."/>
        </authorList>
    </citation>
    <scope>NUCLEOTIDE SEQUENCE [LARGE SCALE GENOMIC DNA]</scope>
    <source>
        <strain evidence="2">1</strain>
    </source>
</reference>
<dbReference type="PROSITE" id="PS50206">
    <property type="entry name" value="RHODANESE_3"/>
    <property type="match status" value="1"/>
</dbReference>
<dbReference type="AlphaFoldDB" id="A0A563VZ41"/>
<dbReference type="OrthoDB" id="9770030at2"/>
<dbReference type="RefSeq" id="WP_144866483.1">
    <property type="nucleotide sequence ID" value="NZ_LR213809.1"/>
</dbReference>
<dbReference type="EMBL" id="CAACVJ010000434">
    <property type="protein sequence ID" value="VEP16732.1"/>
    <property type="molecule type" value="Genomic_DNA"/>
</dbReference>
<dbReference type="InterPro" id="IPR036873">
    <property type="entry name" value="Rhodanese-like_dom_sf"/>
</dbReference>
<dbReference type="InterPro" id="IPR001763">
    <property type="entry name" value="Rhodanese-like_dom"/>
</dbReference>
<feature type="domain" description="Rhodanese" evidence="1">
    <location>
        <begin position="69"/>
        <end position="153"/>
    </location>
</feature>
<dbReference type="PANTHER" id="PTHR43031:SF1">
    <property type="entry name" value="PYRIDINE NUCLEOTIDE-DISULPHIDE OXIDOREDUCTASE"/>
    <property type="match status" value="1"/>
</dbReference>
<name>A0A563VZ41_9CYAN</name>
<keyword evidence="3" id="KW-1185">Reference proteome</keyword>
<evidence type="ECO:0000259" key="1">
    <source>
        <dbReference type="PROSITE" id="PS50206"/>
    </source>
</evidence>
<dbReference type="SUPFAM" id="SSF52821">
    <property type="entry name" value="Rhodanese/Cell cycle control phosphatase"/>
    <property type="match status" value="1"/>
</dbReference>
<evidence type="ECO:0000313" key="2">
    <source>
        <dbReference type="EMBL" id="VEP16732.1"/>
    </source>
</evidence>